<evidence type="ECO:0000259" key="18">
    <source>
        <dbReference type="Pfam" id="PF12637"/>
    </source>
</evidence>
<dbReference type="GO" id="GO:0031419">
    <property type="term" value="F:cobalamin binding"/>
    <property type="evidence" value="ECO:0007669"/>
    <property type="project" value="UniProtKB-KW"/>
</dbReference>
<dbReference type="RefSeq" id="WP_019224664.1">
    <property type="nucleotide sequence ID" value="NZ_CP046996.1"/>
</dbReference>
<keyword evidence="8" id="KW-0215">Deoxyribonucleotide synthesis</keyword>
<evidence type="ECO:0000256" key="15">
    <source>
        <dbReference type="SAM" id="MobiDB-lite"/>
    </source>
</evidence>
<evidence type="ECO:0000256" key="5">
    <source>
        <dbReference type="ARBA" id="ARBA00022741"/>
    </source>
</evidence>
<dbReference type="PRINTS" id="PR01183">
    <property type="entry name" value="RIBORDTASEM1"/>
</dbReference>
<dbReference type="Gene3D" id="3.20.70.20">
    <property type="match status" value="1"/>
</dbReference>
<evidence type="ECO:0000256" key="2">
    <source>
        <dbReference type="ARBA" id="ARBA00007405"/>
    </source>
</evidence>
<dbReference type="Proteomes" id="UP000430508">
    <property type="component" value="Chromosome"/>
</dbReference>
<evidence type="ECO:0000256" key="11">
    <source>
        <dbReference type="ARBA" id="ARBA00024942"/>
    </source>
</evidence>
<dbReference type="PANTHER" id="PTHR43371">
    <property type="entry name" value="VITAMIN B12-DEPENDENT RIBONUCLEOTIDE REDUCTASE"/>
    <property type="match status" value="1"/>
</dbReference>
<dbReference type="InterPro" id="IPR050862">
    <property type="entry name" value="RdRp_reductase_class-2"/>
</dbReference>
<evidence type="ECO:0000256" key="4">
    <source>
        <dbReference type="ARBA" id="ARBA00022634"/>
    </source>
</evidence>
<feature type="domain" description="Ribonucleotide reductase large subunit C-terminal" evidence="17">
    <location>
        <begin position="421"/>
        <end position="567"/>
    </location>
</feature>
<dbReference type="Pfam" id="PF00317">
    <property type="entry name" value="Ribonuc_red_lgN"/>
    <property type="match status" value="1"/>
</dbReference>
<keyword evidence="9" id="KW-1015">Disulfide bond</keyword>
<dbReference type="GO" id="GO:0071897">
    <property type="term" value="P:DNA biosynthetic process"/>
    <property type="evidence" value="ECO:0007669"/>
    <property type="project" value="UniProtKB-KW"/>
</dbReference>
<evidence type="ECO:0000256" key="6">
    <source>
        <dbReference type="ARBA" id="ARBA00022840"/>
    </source>
</evidence>
<name>A0A857DLI2_9FIRM</name>
<dbReference type="NCBIfam" id="NF006417">
    <property type="entry name" value="PRK08665.1"/>
    <property type="match status" value="1"/>
</dbReference>
<dbReference type="InterPro" id="IPR000788">
    <property type="entry name" value="RNR_lg_C"/>
</dbReference>
<comment type="function">
    <text evidence="11">Provides the precursors necessary for DNA synthesis. Catalyzes the biosynthesis of deoxyribonucleotides from the corresponding ribonucleotides.</text>
</comment>
<dbReference type="InterPro" id="IPR013509">
    <property type="entry name" value="RNR_lsu_N"/>
</dbReference>
<dbReference type="CDD" id="cd20336">
    <property type="entry name" value="Rcat_RBR"/>
    <property type="match status" value="1"/>
</dbReference>
<organism evidence="19 20">
    <name type="scientific">Dehalobacter restrictus</name>
    <dbReference type="NCBI Taxonomy" id="55583"/>
    <lineage>
        <taxon>Bacteria</taxon>
        <taxon>Bacillati</taxon>
        <taxon>Bacillota</taxon>
        <taxon>Clostridia</taxon>
        <taxon>Eubacteriales</taxon>
        <taxon>Desulfitobacteriaceae</taxon>
        <taxon>Dehalobacter</taxon>
    </lineage>
</organism>
<keyword evidence="6" id="KW-0067">ATP-binding</keyword>
<accession>A0A857DLI2</accession>
<dbReference type="GO" id="GO:0004748">
    <property type="term" value="F:ribonucleoside-diphosphate reductase activity, thioredoxin disulfide as acceptor"/>
    <property type="evidence" value="ECO:0007669"/>
    <property type="project" value="UniProtKB-EC"/>
</dbReference>
<keyword evidence="4 14" id="KW-0237">DNA synthesis</keyword>
<feature type="compositionally biased region" description="Low complexity" evidence="15">
    <location>
        <begin position="602"/>
        <end position="618"/>
    </location>
</feature>
<dbReference type="EC" id="1.17.4.1" evidence="14"/>
<evidence type="ECO:0000256" key="3">
    <source>
        <dbReference type="ARBA" id="ARBA00022628"/>
    </source>
</evidence>
<dbReference type="UniPathway" id="UPA00326"/>
<keyword evidence="7 14" id="KW-0560">Oxidoreductase</keyword>
<dbReference type="SUPFAM" id="SSF51998">
    <property type="entry name" value="PFL-like glycyl radical enzymes"/>
    <property type="match status" value="1"/>
</dbReference>
<dbReference type="GO" id="GO:0009263">
    <property type="term" value="P:deoxyribonucleotide biosynthetic process"/>
    <property type="evidence" value="ECO:0007669"/>
    <property type="project" value="UniProtKB-KW"/>
</dbReference>
<feature type="domain" description="Ribonucleotide reductase large subunit C-terminal" evidence="17">
    <location>
        <begin position="99"/>
        <end position="417"/>
    </location>
</feature>
<evidence type="ECO:0000259" key="17">
    <source>
        <dbReference type="Pfam" id="PF02867"/>
    </source>
</evidence>
<dbReference type="NCBIfam" id="TIGR02504">
    <property type="entry name" value="NrdJ_Z"/>
    <property type="match status" value="1"/>
</dbReference>
<evidence type="ECO:0000256" key="9">
    <source>
        <dbReference type="ARBA" id="ARBA00023157"/>
    </source>
</evidence>
<evidence type="ECO:0000259" key="16">
    <source>
        <dbReference type="Pfam" id="PF00317"/>
    </source>
</evidence>
<comment type="function">
    <text evidence="12 14">Catalyzes the reduction of ribonucleotides to deoxyribonucleotides. May function to provide a pool of deoxyribonucleotide precursors for DNA repair during oxygen limitation and/or for immediate growth after restoration of oxygen.</text>
</comment>
<dbReference type="AlphaFoldDB" id="A0A857DLI2"/>
<dbReference type="InterPro" id="IPR024434">
    <property type="entry name" value="TSCPD_dom"/>
</dbReference>
<gene>
    <name evidence="19" type="ORF">GQ588_13550</name>
</gene>
<protein>
    <recommendedName>
        <fullName evidence="14">Vitamin B12-dependent ribonucleotide reductase</fullName>
        <ecNumber evidence="14">1.17.4.1</ecNumber>
    </recommendedName>
</protein>
<feature type="region of interest" description="Disordered" evidence="15">
    <location>
        <begin position="578"/>
        <end position="628"/>
    </location>
</feature>
<evidence type="ECO:0000256" key="14">
    <source>
        <dbReference type="RuleBase" id="RU364064"/>
    </source>
</evidence>
<evidence type="ECO:0000256" key="8">
    <source>
        <dbReference type="ARBA" id="ARBA00023116"/>
    </source>
</evidence>
<evidence type="ECO:0000256" key="12">
    <source>
        <dbReference type="ARBA" id="ARBA00025437"/>
    </source>
</evidence>
<feature type="domain" description="TSCPD" evidence="18">
    <location>
        <begin position="623"/>
        <end position="725"/>
    </location>
</feature>
<dbReference type="CDD" id="cd02888">
    <property type="entry name" value="RNR_II_dimer"/>
    <property type="match status" value="1"/>
</dbReference>
<dbReference type="GO" id="GO:0005524">
    <property type="term" value="F:ATP binding"/>
    <property type="evidence" value="ECO:0007669"/>
    <property type="project" value="UniProtKB-KW"/>
</dbReference>
<evidence type="ECO:0000256" key="1">
    <source>
        <dbReference type="ARBA" id="ARBA00001922"/>
    </source>
</evidence>
<evidence type="ECO:0000256" key="10">
    <source>
        <dbReference type="ARBA" id="ARBA00023285"/>
    </source>
</evidence>
<comment type="catalytic activity">
    <reaction evidence="13 14">
        <text>a 2'-deoxyribonucleoside 5'-diphosphate + [thioredoxin]-disulfide + H2O = a ribonucleoside 5'-diphosphate + [thioredoxin]-dithiol</text>
        <dbReference type="Rhea" id="RHEA:23252"/>
        <dbReference type="Rhea" id="RHEA-COMP:10698"/>
        <dbReference type="Rhea" id="RHEA-COMP:10700"/>
        <dbReference type="ChEBI" id="CHEBI:15377"/>
        <dbReference type="ChEBI" id="CHEBI:29950"/>
        <dbReference type="ChEBI" id="CHEBI:50058"/>
        <dbReference type="ChEBI" id="CHEBI:57930"/>
        <dbReference type="ChEBI" id="CHEBI:73316"/>
        <dbReference type="EC" id="1.17.4.1"/>
    </reaction>
</comment>
<evidence type="ECO:0000313" key="20">
    <source>
        <dbReference type="Proteomes" id="UP000430508"/>
    </source>
</evidence>
<sequence length="797" mass="87409">MRNNTEVWKKWPKANLSPNARVVLERRYLKQENDQKCETPEVMFYRVASVIAGAEEKYGKNPQEIEDLTKEFYTVMANLEFMPNSPTLMNAGRDLGQLSACFVLPVGDSMEDIFDALKHAAIIHKSGGGTGFNFSRLRQKNSMVRSTGGVASGPVSFMKVFNAATEAVKQGGTRRGANMGILRIDHPDILEFISCKEDNRDINNFNVSVAVTESFMKAVENDTEYDLIDPHSGKSAGKLPAKQVFAKIVDHAWRNGEPGMIFIDRMNRDNPTPHIGVIEATNPCGEQPLLPNEACNLGSINLKLMAAEKDGKTVIDWERLGYVTRLATRFLDDVIDINQYPLPVIEEMVKGNRKIGLGVMGFADLMILLQTSYISEESTAFAEKIMEFIRTESRIESQRLAKERGTFPNYQGSIYDGKIELRNATLTTVAPTGTISMICGASSGVEPLFAVAYTKTVMDGTALIEVNPLFEDYAHKYGFYSKELMSKIAERGNVFGLPEVPEWVQKVFVTAQEISPEWHIRIQAAFQKYTDNAVSKTINFANTATCEDVAEAFRLAFELGCKGITVYRDGSREQQVLSAGTKETANPAADFKATAEPETTAKLETTTESEATASAPMPTIKPRPRPPVTVGVTEKIKIGCGNLYVSVNADETSICEVFTNTGRAGGCSSQSEATSRLISIAMRSGISVDAIIEQIRGIRCPACIRREGVNVTSCPDAISRVIKKYKDIGVNGNSAIINRNKTEEPVLSDDLKKTEKAVIKKAQAAVAIDNACPECGMPVNHEGGCMVCIHCGYSKCG</sequence>
<reference evidence="19 20" key="1">
    <citation type="submission" date="2019-12" db="EMBL/GenBank/DDBJ databases">
        <title>Sequence classification of anaerobic respiratory reductive dehalogenases: First we see many, then we see few.</title>
        <authorList>
            <person name="Molenda O."/>
            <person name="Puentes Jacome L.A."/>
            <person name="Cao X."/>
            <person name="Nesbo C.L."/>
            <person name="Tang S."/>
            <person name="Morson N."/>
            <person name="Patron J."/>
            <person name="Lomheim L."/>
            <person name="Wishart D.S."/>
            <person name="Edwards E.A."/>
        </authorList>
    </citation>
    <scope>NUCLEOTIDE SEQUENCE [LARGE SCALE GENOMIC DNA]</scope>
    <source>
        <strain evidence="19 20">12DCA</strain>
    </source>
</reference>
<evidence type="ECO:0000256" key="7">
    <source>
        <dbReference type="ARBA" id="ARBA00023002"/>
    </source>
</evidence>
<feature type="domain" description="Ribonucleotide reductase large subunit N-terminal" evidence="16">
    <location>
        <begin position="15"/>
        <end position="96"/>
    </location>
</feature>
<keyword evidence="5 14" id="KW-0547">Nucleotide-binding</keyword>
<dbReference type="PANTHER" id="PTHR43371:SF1">
    <property type="entry name" value="RIBONUCLEOSIDE-DIPHOSPHATE REDUCTASE"/>
    <property type="match status" value="1"/>
</dbReference>
<proteinExistence type="inferred from homology"/>
<evidence type="ECO:0000313" key="19">
    <source>
        <dbReference type="EMBL" id="QHA01591.1"/>
    </source>
</evidence>
<dbReference type="InterPro" id="IPR013344">
    <property type="entry name" value="RNR_NrdJ/NrdZ"/>
</dbReference>
<comment type="cofactor">
    <cofactor evidence="1 14">
        <name>adenosylcob(III)alamin</name>
        <dbReference type="ChEBI" id="CHEBI:18408"/>
    </cofactor>
</comment>
<dbReference type="FunFam" id="3.20.70.20:FF:000018">
    <property type="entry name" value="Vitamin B12-dependent ribonucleotide reductase"/>
    <property type="match status" value="1"/>
</dbReference>
<evidence type="ECO:0000256" key="13">
    <source>
        <dbReference type="ARBA" id="ARBA00047754"/>
    </source>
</evidence>
<keyword evidence="3 14" id="KW-0846">Cobalamin</keyword>
<dbReference type="InterPro" id="IPR008926">
    <property type="entry name" value="RNR_R1-su_N"/>
</dbReference>
<dbReference type="Pfam" id="PF12637">
    <property type="entry name" value="TSCPD"/>
    <property type="match status" value="1"/>
</dbReference>
<comment type="similarity">
    <text evidence="2 14">Belongs to the ribonucleoside diphosphate reductase class-2 family.</text>
</comment>
<keyword evidence="10 14" id="KW-0170">Cobalt</keyword>
<dbReference type="EMBL" id="CP046996">
    <property type="protein sequence ID" value="QHA01591.1"/>
    <property type="molecule type" value="Genomic_DNA"/>
</dbReference>
<dbReference type="Pfam" id="PF02867">
    <property type="entry name" value="Ribonuc_red_lgC"/>
    <property type="match status" value="2"/>
</dbReference>
<dbReference type="SUPFAM" id="SSF48168">
    <property type="entry name" value="R1 subunit of ribonucleotide reductase, N-terminal domain"/>
    <property type="match status" value="1"/>
</dbReference>